<dbReference type="Proteomes" id="UP001241110">
    <property type="component" value="Unassembled WGS sequence"/>
</dbReference>
<gene>
    <name evidence="3" type="ORF">QNI16_04215</name>
</gene>
<proteinExistence type="predicted"/>
<organism evidence="3 4">
    <name type="scientific">Xanthocytophaga flava</name>
    <dbReference type="NCBI Taxonomy" id="3048013"/>
    <lineage>
        <taxon>Bacteria</taxon>
        <taxon>Pseudomonadati</taxon>
        <taxon>Bacteroidota</taxon>
        <taxon>Cytophagia</taxon>
        <taxon>Cytophagales</taxon>
        <taxon>Rhodocytophagaceae</taxon>
        <taxon>Xanthocytophaga</taxon>
    </lineage>
</organism>
<dbReference type="Pfam" id="PF13448">
    <property type="entry name" value="DUF4114"/>
    <property type="match status" value="1"/>
</dbReference>
<sequence length="681" mass="73864">MPIQSVFFKSCFGIALITSLVACVKDPGLEPGDSQEPIQLEIPESFNHSTTANVSLALTLKDNQNTALSNVRVSVASTDAPDKILFTGATDVNGSLTTDMTLPSYIEKLVVYTNYVGLPNQIVLPVQGTVNAVLGGSDPITYETMEASSARTAYTSGARTQAITYSYLGTWNGQGVPNYKEAKTDTVSSELMSWINASLPEQKPVPAYHPDYVDANTKTNMDVLATSDVWVTFVHEGAGWTNSLGFYTYPTGSAPASVNDITNIKIIYPNVSYAGSGGGLKTGMKVKIGRFEPGTSIGFVLVAQGWNGSGVGNGAYKLFSNSNLNPESNTNLQKHNVLLYDSKYKITILGFEDWRRDDVSGCDNDFNDAVFYISSNPVDGLNVKDFLPVDKPIDSDKDGINDTYDDFPKDPTKAFINYYPAKGVPGTLAFEDMWPTVGDYDMNDLVVKYYHTTIANAQNKVIQLKTDIVPTAVGATFKNGFGFEMPVAQSKIKSVSGSRLTENIVTLASNGVEANQNKSVVIAFDNAFSLYSSGSGQYENVVSNTSVNTPDTVKLTVDFATPVTSTELGDMTFNPFLIANATRGREIHLAGYSNTKLANPTYFGTHQDNTNTASGKYYKTSGNLPWAISFVQPFDYPSEGKALTSAYVNYAAWAKSGGTLYKDWYLNKSGYRNTGNIYTKK</sequence>
<evidence type="ECO:0000313" key="4">
    <source>
        <dbReference type="Proteomes" id="UP001241110"/>
    </source>
</evidence>
<protein>
    <submittedName>
        <fullName evidence="3">LruC domain-containing protein</fullName>
    </submittedName>
</protein>
<dbReference type="Pfam" id="PF16130">
    <property type="entry name" value="DUF4842"/>
    <property type="match status" value="1"/>
</dbReference>
<reference evidence="3" key="1">
    <citation type="submission" date="2023-05" db="EMBL/GenBank/DDBJ databases">
        <authorList>
            <person name="Zhang X."/>
        </authorList>
    </citation>
    <scope>NUCLEOTIDE SEQUENCE</scope>
    <source>
        <strain evidence="3">YF14B1</strain>
    </source>
</reference>
<evidence type="ECO:0000259" key="2">
    <source>
        <dbReference type="Pfam" id="PF16130"/>
    </source>
</evidence>
<name>A0AAE3QHX8_9BACT</name>
<comment type="caution">
    <text evidence="3">The sequence shown here is derived from an EMBL/GenBank/DDBJ whole genome shotgun (WGS) entry which is preliminary data.</text>
</comment>
<dbReference type="EMBL" id="JASJOS010000002">
    <property type="protein sequence ID" value="MDJ1479677.1"/>
    <property type="molecule type" value="Genomic_DNA"/>
</dbReference>
<feature type="domain" description="DUF4842" evidence="2">
    <location>
        <begin position="459"/>
        <end position="665"/>
    </location>
</feature>
<dbReference type="NCBIfam" id="TIGR04456">
    <property type="entry name" value="LruC_dom"/>
    <property type="match status" value="1"/>
</dbReference>
<dbReference type="RefSeq" id="WP_313976054.1">
    <property type="nucleotide sequence ID" value="NZ_JASJOS010000002.1"/>
</dbReference>
<accession>A0AAE3QHX8</accession>
<dbReference type="InterPro" id="IPR032295">
    <property type="entry name" value="DUF4842"/>
</dbReference>
<dbReference type="InterPro" id="IPR031025">
    <property type="entry name" value="LruC_dom"/>
</dbReference>
<dbReference type="AlphaFoldDB" id="A0AAE3QHX8"/>
<dbReference type="InterPro" id="IPR025193">
    <property type="entry name" value="DUF4114"/>
</dbReference>
<evidence type="ECO:0000313" key="3">
    <source>
        <dbReference type="EMBL" id="MDJ1479677.1"/>
    </source>
</evidence>
<feature type="domain" description="DUF4114" evidence="1">
    <location>
        <begin position="291"/>
        <end position="376"/>
    </location>
</feature>
<evidence type="ECO:0000259" key="1">
    <source>
        <dbReference type="Pfam" id="PF13448"/>
    </source>
</evidence>